<gene>
    <name evidence="1" type="ORF">GCM10023333_33420</name>
</gene>
<dbReference type="PANTHER" id="PTHR38664">
    <property type="entry name" value="SLR0058 PROTEIN"/>
    <property type="match status" value="1"/>
</dbReference>
<organism evidence="1 2">
    <name type="scientific">Ferrimonas pelagia</name>
    <dbReference type="NCBI Taxonomy" id="1177826"/>
    <lineage>
        <taxon>Bacteria</taxon>
        <taxon>Pseudomonadati</taxon>
        <taxon>Pseudomonadota</taxon>
        <taxon>Gammaproteobacteria</taxon>
        <taxon>Alteromonadales</taxon>
        <taxon>Ferrimonadaceae</taxon>
        <taxon>Ferrimonas</taxon>
    </lineage>
</organism>
<reference evidence="2" key="1">
    <citation type="journal article" date="2019" name="Int. J. Syst. Evol. Microbiol.">
        <title>The Global Catalogue of Microorganisms (GCM) 10K type strain sequencing project: providing services to taxonomists for standard genome sequencing and annotation.</title>
        <authorList>
            <consortium name="The Broad Institute Genomics Platform"/>
            <consortium name="The Broad Institute Genome Sequencing Center for Infectious Disease"/>
            <person name="Wu L."/>
            <person name="Ma J."/>
        </authorList>
    </citation>
    <scope>NUCLEOTIDE SEQUENCE [LARGE SCALE GENOMIC DNA]</scope>
    <source>
        <strain evidence="2">JCM 18401</strain>
    </source>
</reference>
<keyword evidence="2" id="KW-1185">Reference proteome</keyword>
<dbReference type="Proteomes" id="UP001499988">
    <property type="component" value="Unassembled WGS sequence"/>
</dbReference>
<sequence length="122" mass="13621">MNTELREKAQNWLEDSEQLGRNIWLAGLGVYGKSLEEAKQLEQHSTSLFDTLVEEGRAVEAETRNTIDRQVGNANRGVEQRVQALFSRLSGIDPQRIDGLNDKIDQLTDAVAVLAKDAKAKE</sequence>
<dbReference type="InterPro" id="IPR008769">
    <property type="entry name" value="PhaF_PhaI"/>
</dbReference>
<evidence type="ECO:0000313" key="1">
    <source>
        <dbReference type="EMBL" id="GAA4897424.1"/>
    </source>
</evidence>
<comment type="caution">
    <text evidence="1">The sequence shown here is derived from an EMBL/GenBank/DDBJ whole genome shotgun (WGS) entry which is preliminary data.</text>
</comment>
<dbReference type="EMBL" id="BAABJZ010000098">
    <property type="protein sequence ID" value="GAA4897424.1"/>
    <property type="molecule type" value="Genomic_DNA"/>
</dbReference>
<protein>
    <recommendedName>
        <fullName evidence="3">Poly(Hydroxyalkanoate) granule-associated protein</fullName>
    </recommendedName>
</protein>
<dbReference type="Pfam" id="PF05597">
    <property type="entry name" value="Phasin"/>
    <property type="match status" value="1"/>
</dbReference>
<accession>A0ABP9FGV1</accession>
<evidence type="ECO:0000313" key="2">
    <source>
        <dbReference type="Proteomes" id="UP001499988"/>
    </source>
</evidence>
<evidence type="ECO:0008006" key="3">
    <source>
        <dbReference type="Google" id="ProtNLM"/>
    </source>
</evidence>
<proteinExistence type="predicted"/>
<dbReference type="PANTHER" id="PTHR38664:SF1">
    <property type="entry name" value="SLR0058 PROTEIN"/>
    <property type="match status" value="1"/>
</dbReference>
<dbReference type="RefSeq" id="WP_345336604.1">
    <property type="nucleotide sequence ID" value="NZ_BAABJZ010000098.1"/>
</dbReference>
<name>A0ABP9FGV1_9GAMM</name>
<dbReference type="NCBIfam" id="NF047773">
    <property type="entry name" value="phas_rel_Lepto"/>
    <property type="match status" value="1"/>
</dbReference>